<accession>A0AAN9JW05</accession>
<dbReference type="AlphaFoldDB" id="A0AAN9JW05"/>
<proteinExistence type="predicted"/>
<keyword evidence="3" id="KW-1185">Reference proteome</keyword>
<comment type="caution">
    <text evidence="2">The sequence shown here is derived from an EMBL/GenBank/DDBJ whole genome shotgun (WGS) entry which is preliminary data.</text>
</comment>
<feature type="region of interest" description="Disordered" evidence="1">
    <location>
        <begin position="22"/>
        <end position="41"/>
    </location>
</feature>
<dbReference type="InterPro" id="IPR012881">
    <property type="entry name" value="DUF1685"/>
</dbReference>
<dbReference type="PANTHER" id="PTHR33785:SF12">
    <property type="entry name" value="DUF1685 FAMILY PROTEIN"/>
    <property type="match status" value="1"/>
</dbReference>
<dbReference type="Proteomes" id="UP001367508">
    <property type="component" value="Unassembled WGS sequence"/>
</dbReference>
<organism evidence="2 3">
    <name type="scientific">Canavalia gladiata</name>
    <name type="common">Sword bean</name>
    <name type="synonym">Dolichos gladiatus</name>
    <dbReference type="NCBI Taxonomy" id="3824"/>
    <lineage>
        <taxon>Eukaryota</taxon>
        <taxon>Viridiplantae</taxon>
        <taxon>Streptophyta</taxon>
        <taxon>Embryophyta</taxon>
        <taxon>Tracheophyta</taxon>
        <taxon>Spermatophyta</taxon>
        <taxon>Magnoliopsida</taxon>
        <taxon>eudicotyledons</taxon>
        <taxon>Gunneridae</taxon>
        <taxon>Pentapetalae</taxon>
        <taxon>rosids</taxon>
        <taxon>fabids</taxon>
        <taxon>Fabales</taxon>
        <taxon>Fabaceae</taxon>
        <taxon>Papilionoideae</taxon>
        <taxon>50 kb inversion clade</taxon>
        <taxon>NPAAA clade</taxon>
        <taxon>indigoferoid/millettioid clade</taxon>
        <taxon>Phaseoleae</taxon>
        <taxon>Canavalia</taxon>
    </lineage>
</organism>
<name>A0AAN9JW05_CANGL</name>
<dbReference type="PANTHER" id="PTHR33785">
    <property type="entry name" value="OS06G0550800 PROTEIN"/>
    <property type="match status" value="1"/>
</dbReference>
<dbReference type="EMBL" id="JAYMYQ010000011">
    <property type="protein sequence ID" value="KAK7306505.1"/>
    <property type="molecule type" value="Genomic_DNA"/>
</dbReference>
<feature type="compositionally biased region" description="Polar residues" evidence="1">
    <location>
        <begin position="22"/>
        <end position="34"/>
    </location>
</feature>
<evidence type="ECO:0000313" key="3">
    <source>
        <dbReference type="Proteomes" id="UP001367508"/>
    </source>
</evidence>
<sequence length="353" mass="39971">MMEAEAVLDLFDSCWFGNQNLKEHPSSSTSTNSHENLDHEIKEEPSEPMFSHIQSNHSRSMSDHLSSMTCFNHDSLSPDSVLFSPKLQTILSGKDVTDTESQFQHQVLPKKNIITSKGNRRKKRQSKSLSDLEFEELKGFMDLGFVFSEEDKDSTLASIIPGLQRLGKSDEEEEDCDESAIQRPYLSEAWKVQEKRKKENPLMNWKVPALNNEIDMKDSLRWWAHTVASTLLRSVSSKCRSWTISVAVGPCPCQNVKTNASNFQEPISKVVSQLSSPSKLDMLGKKLVAEDRVCLDLNRIYTNKGGPGLVAQMLTDSLSISELNKDQPAVSFKQVHAIIQHWFTSFNQQQYTK</sequence>
<reference evidence="2 3" key="1">
    <citation type="submission" date="2024-01" db="EMBL/GenBank/DDBJ databases">
        <title>The genomes of 5 underutilized Papilionoideae crops provide insights into root nodulation and disease resistanc.</title>
        <authorList>
            <person name="Jiang F."/>
        </authorList>
    </citation>
    <scope>NUCLEOTIDE SEQUENCE [LARGE SCALE GENOMIC DNA]</scope>
    <source>
        <strain evidence="2">LVBAO_FW01</strain>
        <tissue evidence="2">Leaves</tissue>
    </source>
</reference>
<gene>
    <name evidence="2" type="ORF">VNO77_44452</name>
</gene>
<dbReference type="Pfam" id="PF07939">
    <property type="entry name" value="DUF1685"/>
    <property type="match status" value="1"/>
</dbReference>
<evidence type="ECO:0000256" key="1">
    <source>
        <dbReference type="SAM" id="MobiDB-lite"/>
    </source>
</evidence>
<evidence type="ECO:0000313" key="2">
    <source>
        <dbReference type="EMBL" id="KAK7306505.1"/>
    </source>
</evidence>
<protein>
    <submittedName>
        <fullName evidence="2">Uncharacterized protein</fullName>
    </submittedName>
</protein>